<comment type="caution">
    <text evidence="1">The sequence shown here is derived from an EMBL/GenBank/DDBJ whole genome shotgun (WGS) entry which is preliminary data.</text>
</comment>
<dbReference type="STRING" id="153721.MYP_2888"/>
<gene>
    <name evidence="1" type="ORF">MYP_2888</name>
</gene>
<name>A0A098LGR4_9BACT</name>
<proteinExistence type="predicted"/>
<dbReference type="EMBL" id="BBLT01000005">
    <property type="protein sequence ID" value="GAL85659.1"/>
    <property type="molecule type" value="Genomic_DNA"/>
</dbReference>
<evidence type="ECO:0000313" key="1">
    <source>
        <dbReference type="EMBL" id="GAL85659.1"/>
    </source>
</evidence>
<protein>
    <submittedName>
        <fullName evidence="1">Uncharacterized protein</fullName>
    </submittedName>
</protein>
<dbReference type="AlphaFoldDB" id="A0A098LGR4"/>
<sequence>MRCEYGDKITDYIFENIYVIRKSEIIDTFKVVISNPKYYFLSEENFVPDILIDKVEFDGIIGNDILPFIYKKEYGADVLIEKEKEGELTQ</sequence>
<accession>A0A098LGR4</accession>
<evidence type="ECO:0000313" key="2">
    <source>
        <dbReference type="Proteomes" id="UP000030185"/>
    </source>
</evidence>
<dbReference type="Proteomes" id="UP000030185">
    <property type="component" value="Unassembled WGS sequence"/>
</dbReference>
<organism evidence="1 2">
    <name type="scientific">Sporocytophaga myxococcoides</name>
    <dbReference type="NCBI Taxonomy" id="153721"/>
    <lineage>
        <taxon>Bacteria</taxon>
        <taxon>Pseudomonadati</taxon>
        <taxon>Bacteroidota</taxon>
        <taxon>Cytophagia</taxon>
        <taxon>Cytophagales</taxon>
        <taxon>Cytophagaceae</taxon>
        <taxon>Sporocytophaga</taxon>
    </lineage>
</organism>
<keyword evidence="2" id="KW-1185">Reference proteome</keyword>
<reference evidence="1 2" key="1">
    <citation type="submission" date="2014-09" db="EMBL/GenBank/DDBJ databases">
        <title>Sporocytophaga myxococcoides PG-01 genome sequencing.</title>
        <authorList>
            <person name="Liu L."/>
            <person name="Gao P.J."/>
            <person name="Chen G.J."/>
            <person name="Wang L.S."/>
        </authorList>
    </citation>
    <scope>NUCLEOTIDE SEQUENCE [LARGE SCALE GENOMIC DNA]</scope>
    <source>
        <strain evidence="1 2">PG-01</strain>
    </source>
</reference>